<protein>
    <submittedName>
        <fullName evidence="1">Uncharacterized protein</fullName>
    </submittedName>
</protein>
<reference evidence="1" key="1">
    <citation type="journal article" date="2019" name="Environ. Microbiol.">
        <title>Fungal ecological strategies reflected in gene transcription - a case study of two litter decomposers.</title>
        <authorList>
            <person name="Barbi F."/>
            <person name="Kohler A."/>
            <person name="Barry K."/>
            <person name="Baskaran P."/>
            <person name="Daum C."/>
            <person name="Fauchery L."/>
            <person name="Ihrmark K."/>
            <person name="Kuo A."/>
            <person name="LaButti K."/>
            <person name="Lipzen A."/>
            <person name="Morin E."/>
            <person name="Grigoriev I.V."/>
            <person name="Henrissat B."/>
            <person name="Lindahl B."/>
            <person name="Martin F."/>
        </authorList>
    </citation>
    <scope>NUCLEOTIDE SEQUENCE</scope>
    <source>
        <strain evidence="1">JB14</strain>
    </source>
</reference>
<gene>
    <name evidence="1" type="ORF">BT96DRAFT_672435</name>
</gene>
<proteinExistence type="predicted"/>
<dbReference type="Proteomes" id="UP000799118">
    <property type="component" value="Unassembled WGS sequence"/>
</dbReference>
<evidence type="ECO:0000313" key="1">
    <source>
        <dbReference type="EMBL" id="KAE9399969.1"/>
    </source>
</evidence>
<dbReference type="AlphaFoldDB" id="A0A6A4HNC5"/>
<name>A0A6A4HNC5_9AGAR</name>
<organism evidence="1 2">
    <name type="scientific">Gymnopus androsaceus JB14</name>
    <dbReference type="NCBI Taxonomy" id="1447944"/>
    <lineage>
        <taxon>Eukaryota</taxon>
        <taxon>Fungi</taxon>
        <taxon>Dikarya</taxon>
        <taxon>Basidiomycota</taxon>
        <taxon>Agaricomycotina</taxon>
        <taxon>Agaricomycetes</taxon>
        <taxon>Agaricomycetidae</taxon>
        <taxon>Agaricales</taxon>
        <taxon>Marasmiineae</taxon>
        <taxon>Omphalotaceae</taxon>
        <taxon>Gymnopus</taxon>
    </lineage>
</organism>
<dbReference type="EMBL" id="ML769462">
    <property type="protein sequence ID" value="KAE9399969.1"/>
    <property type="molecule type" value="Genomic_DNA"/>
</dbReference>
<accession>A0A6A4HNC5</accession>
<evidence type="ECO:0000313" key="2">
    <source>
        <dbReference type="Proteomes" id="UP000799118"/>
    </source>
</evidence>
<keyword evidence="2" id="KW-1185">Reference proteome</keyword>
<sequence>MLSTILVDLNLSMVAWSNIDHGLARLWRSLRPVTAITIDMDDECFWYLPPGFVAQDLDKLLRGFKLPHLEFRCSQSPALANIFAIFIPNLPDPVCDISFELDAGPWPYEGWDDWDRVLIKRYERGLLNRVWFRCTSRMMSWDGSSSSSDRTPDRSILDRVRKLLPQSDKAGIIEVDHSRRFLEDRK</sequence>